<evidence type="ECO:0000256" key="1">
    <source>
        <dbReference type="SAM" id="MobiDB-lite"/>
    </source>
</evidence>
<feature type="compositionally biased region" description="Polar residues" evidence="1">
    <location>
        <begin position="73"/>
        <end position="83"/>
    </location>
</feature>
<feature type="region of interest" description="Disordered" evidence="1">
    <location>
        <begin position="161"/>
        <end position="183"/>
    </location>
</feature>
<reference evidence="2 3" key="1">
    <citation type="journal article" date="2015" name="Sci. Rep.">
        <title>The power of single molecule real-time sequencing technology in the de novo assembly of a eukaryotic genome.</title>
        <authorList>
            <person name="Sakai H."/>
            <person name="Naito K."/>
            <person name="Ogiso-Tanaka E."/>
            <person name="Takahashi Y."/>
            <person name="Iseki K."/>
            <person name="Muto C."/>
            <person name="Satou K."/>
            <person name="Teruya K."/>
            <person name="Shiroma A."/>
            <person name="Shimoji M."/>
            <person name="Hirano T."/>
            <person name="Itoh T."/>
            <person name="Kaga A."/>
            <person name="Tomooka N."/>
        </authorList>
    </citation>
    <scope>NUCLEOTIDE SEQUENCE [LARGE SCALE GENOMIC DNA]</scope>
    <source>
        <strain evidence="3">cv. Shumari</strain>
    </source>
</reference>
<gene>
    <name evidence="2" type="primary">Vigan.04G383400</name>
    <name evidence="2" type="ORF">VIGAN_04383400</name>
</gene>
<name>A0A0S3S066_PHAAN</name>
<proteinExistence type="predicted"/>
<organism evidence="2 3">
    <name type="scientific">Vigna angularis var. angularis</name>
    <dbReference type="NCBI Taxonomy" id="157739"/>
    <lineage>
        <taxon>Eukaryota</taxon>
        <taxon>Viridiplantae</taxon>
        <taxon>Streptophyta</taxon>
        <taxon>Embryophyta</taxon>
        <taxon>Tracheophyta</taxon>
        <taxon>Spermatophyta</taxon>
        <taxon>Magnoliopsida</taxon>
        <taxon>eudicotyledons</taxon>
        <taxon>Gunneridae</taxon>
        <taxon>Pentapetalae</taxon>
        <taxon>rosids</taxon>
        <taxon>fabids</taxon>
        <taxon>Fabales</taxon>
        <taxon>Fabaceae</taxon>
        <taxon>Papilionoideae</taxon>
        <taxon>50 kb inversion clade</taxon>
        <taxon>NPAAA clade</taxon>
        <taxon>indigoferoid/millettioid clade</taxon>
        <taxon>Phaseoleae</taxon>
        <taxon>Vigna</taxon>
    </lineage>
</organism>
<evidence type="ECO:0000313" key="3">
    <source>
        <dbReference type="Proteomes" id="UP000291084"/>
    </source>
</evidence>
<sequence>MRESNHGFASRAPSPQSCNSPSRRSSKHLHSSPAKNPNSGALSSNKGALGRGLPPLTHAHPSLHRTNRRVGPSAQSKASPTTPIATEAIAGCDVDFSLLAFSPRAREKLSRSSANRRLREPSLREPQTRMVTADVVLNNRRPPTSTVPRHQHVLHGIPENASIHGIRNSDKSRKRASSTPPSTHKILVSRDILPRIITVIQMHHHLQQACKSKNTAKTPFATYKRATLPFSRSWLMTV</sequence>
<feature type="compositionally biased region" description="Polar residues" evidence="1">
    <location>
        <begin position="33"/>
        <end position="46"/>
    </location>
</feature>
<feature type="compositionally biased region" description="Polar residues" evidence="1">
    <location>
        <begin position="13"/>
        <end position="23"/>
    </location>
</feature>
<dbReference type="Proteomes" id="UP000291084">
    <property type="component" value="Chromosome 4"/>
</dbReference>
<feature type="region of interest" description="Disordered" evidence="1">
    <location>
        <begin position="1"/>
        <end position="83"/>
    </location>
</feature>
<protein>
    <submittedName>
        <fullName evidence="2">Uncharacterized protein</fullName>
    </submittedName>
</protein>
<evidence type="ECO:0000313" key="2">
    <source>
        <dbReference type="EMBL" id="BAT86206.1"/>
    </source>
</evidence>
<feature type="region of interest" description="Disordered" evidence="1">
    <location>
        <begin position="105"/>
        <end position="124"/>
    </location>
</feature>
<dbReference type="AlphaFoldDB" id="A0A0S3S066"/>
<accession>A0A0S3S066</accession>
<keyword evidence="3" id="KW-1185">Reference proteome</keyword>
<dbReference type="EMBL" id="AP015037">
    <property type="protein sequence ID" value="BAT86206.1"/>
    <property type="molecule type" value="Genomic_DNA"/>
</dbReference>